<dbReference type="AlphaFoldDB" id="A0A9X3MR52"/>
<proteinExistence type="predicted"/>
<comment type="caution">
    <text evidence="1">The sequence shown here is derived from an EMBL/GenBank/DDBJ whole genome shotgun (WGS) entry which is preliminary data.</text>
</comment>
<protein>
    <submittedName>
        <fullName evidence="1">Uncharacterized protein</fullName>
    </submittedName>
</protein>
<reference evidence="1" key="1">
    <citation type="submission" date="2022-10" db="EMBL/GenBank/DDBJ databases">
        <title>The WGS of Solirubrobacter ginsenosidimutans DSM 21036.</title>
        <authorList>
            <person name="Jiang Z."/>
        </authorList>
    </citation>
    <scope>NUCLEOTIDE SEQUENCE</scope>
    <source>
        <strain evidence="1">DSM 21036</strain>
    </source>
</reference>
<organism evidence="1 2">
    <name type="scientific">Solirubrobacter ginsenosidimutans</name>
    <dbReference type="NCBI Taxonomy" id="490573"/>
    <lineage>
        <taxon>Bacteria</taxon>
        <taxon>Bacillati</taxon>
        <taxon>Actinomycetota</taxon>
        <taxon>Thermoleophilia</taxon>
        <taxon>Solirubrobacterales</taxon>
        <taxon>Solirubrobacteraceae</taxon>
        <taxon>Solirubrobacter</taxon>
    </lineage>
</organism>
<dbReference type="Proteomes" id="UP001149140">
    <property type="component" value="Unassembled WGS sequence"/>
</dbReference>
<sequence>MPDLSHADTVQGHVIVTFDGHVLEKFSERTSTTERMIVGMLHVEVDGPDRKGRREVWFTCRPNKRGGGFNLWATGEQWPAVEPFVREVASAL</sequence>
<dbReference type="EMBL" id="JAPDOD010000008">
    <property type="protein sequence ID" value="MDA0160945.1"/>
    <property type="molecule type" value="Genomic_DNA"/>
</dbReference>
<accession>A0A9X3MR52</accession>
<gene>
    <name evidence="1" type="ORF">OM076_11770</name>
</gene>
<dbReference type="RefSeq" id="WP_270040071.1">
    <property type="nucleotide sequence ID" value="NZ_JAPDOD010000008.1"/>
</dbReference>
<evidence type="ECO:0000313" key="2">
    <source>
        <dbReference type="Proteomes" id="UP001149140"/>
    </source>
</evidence>
<evidence type="ECO:0000313" key="1">
    <source>
        <dbReference type="EMBL" id="MDA0160945.1"/>
    </source>
</evidence>
<keyword evidence="2" id="KW-1185">Reference proteome</keyword>
<name>A0A9X3MR52_9ACTN</name>